<evidence type="ECO:0000256" key="5">
    <source>
        <dbReference type="SAM" id="Phobius"/>
    </source>
</evidence>
<dbReference type="InParanoid" id="R4V366"/>
<keyword evidence="2 5" id="KW-0812">Transmembrane</keyword>
<evidence type="ECO:0000313" key="8">
    <source>
        <dbReference type="Proteomes" id="UP000502823"/>
    </source>
</evidence>
<gene>
    <name evidence="7" type="ORF">Cfor_01413</name>
</gene>
<dbReference type="EMBL" id="BLKM01001489">
    <property type="protein sequence ID" value="GFG40063.1"/>
    <property type="molecule type" value="Genomic_DNA"/>
</dbReference>
<comment type="subcellular location">
    <subcellularLocation>
        <location evidence="1">Membrane</location>
        <topology evidence="1">Single-pass membrane protein</topology>
    </subcellularLocation>
</comment>
<dbReference type="OrthoDB" id="7961613at2759"/>
<dbReference type="AlphaFoldDB" id="R4V366"/>
<feature type="transmembrane region" description="Helical" evidence="5">
    <location>
        <begin position="20"/>
        <end position="39"/>
    </location>
</feature>
<dbReference type="FunCoup" id="R4V366">
    <property type="interactions" value="3"/>
</dbReference>
<accession>R4V366</accession>
<proteinExistence type="evidence at transcript level"/>
<dbReference type="Proteomes" id="UP000502823">
    <property type="component" value="Unassembled WGS sequence"/>
</dbReference>
<reference evidence="7" key="2">
    <citation type="journal article" date="2020" name="J. Asia-Pac. Entomol.">
        <title>Draft genome sequence of the termite, Coptotermes formosanus: Genetic insights into the pyruvate dehydrogenase complex of the termite.</title>
        <authorList>
            <person name="Itakura S."/>
            <person name="Yosikawa Y."/>
            <person name="Togami Y."/>
            <person name="Umezawa K."/>
        </authorList>
    </citation>
    <scope>NUCLEOTIDE SEQUENCE</scope>
    <source>
        <tissue evidence="7">Head</tissue>
    </source>
</reference>
<evidence type="ECO:0000256" key="1">
    <source>
        <dbReference type="ARBA" id="ARBA00004167"/>
    </source>
</evidence>
<organism evidence="6">
    <name type="scientific">Coptotermes formosanus</name>
    <name type="common">Formosan subterranean termite</name>
    <dbReference type="NCBI Taxonomy" id="36987"/>
    <lineage>
        <taxon>Eukaryota</taxon>
        <taxon>Metazoa</taxon>
        <taxon>Ecdysozoa</taxon>
        <taxon>Arthropoda</taxon>
        <taxon>Hexapoda</taxon>
        <taxon>Insecta</taxon>
        <taxon>Pterygota</taxon>
        <taxon>Neoptera</taxon>
        <taxon>Polyneoptera</taxon>
        <taxon>Dictyoptera</taxon>
        <taxon>Blattodea</taxon>
        <taxon>Blattoidea</taxon>
        <taxon>Termitoidae</taxon>
        <taxon>Rhinotermitidae</taxon>
        <taxon>Coptotermes</taxon>
    </lineage>
</organism>
<protein>
    <submittedName>
        <fullName evidence="6">Uncharacterized protein</fullName>
    </submittedName>
</protein>
<evidence type="ECO:0000256" key="4">
    <source>
        <dbReference type="ARBA" id="ARBA00023136"/>
    </source>
</evidence>
<evidence type="ECO:0000256" key="2">
    <source>
        <dbReference type="ARBA" id="ARBA00022692"/>
    </source>
</evidence>
<evidence type="ECO:0000313" key="7">
    <source>
        <dbReference type="EMBL" id="GFG40063.1"/>
    </source>
</evidence>
<dbReference type="InterPro" id="IPR029208">
    <property type="entry name" value="COX14"/>
</dbReference>
<reference evidence="6" key="1">
    <citation type="submission" date="2013-02" db="EMBL/GenBank/DDBJ databases">
        <title>Immune-Related transcriptome of Coptotermes formosanus Shiraki workers: the defense mechanism.</title>
        <authorList>
            <person name="Hussain A."/>
            <person name="Li Y.F."/>
            <person name="Wen S.Y."/>
        </authorList>
    </citation>
    <scope>NUCLEOTIDE SEQUENCE</scope>
</reference>
<evidence type="ECO:0000256" key="3">
    <source>
        <dbReference type="ARBA" id="ARBA00022989"/>
    </source>
</evidence>
<keyword evidence="8" id="KW-1185">Reference proteome</keyword>
<dbReference type="EMBL" id="KC632414">
    <property type="protein sequence ID" value="AGM32228.1"/>
    <property type="molecule type" value="mRNA"/>
</dbReference>
<dbReference type="Pfam" id="PF14880">
    <property type="entry name" value="COX14"/>
    <property type="match status" value="1"/>
</dbReference>
<keyword evidence="4 5" id="KW-0472">Membrane</keyword>
<name>R4V366_COPFO</name>
<evidence type="ECO:0000313" key="6">
    <source>
        <dbReference type="EMBL" id="AGM32228.1"/>
    </source>
</evidence>
<keyword evidence="3 5" id="KW-1133">Transmembrane helix</keyword>
<reference evidence="8" key="3">
    <citation type="submission" date="2020-01" db="EMBL/GenBank/DDBJ databases">
        <title>Draft genome sequence of the Termite Coptotermes fromosanus.</title>
        <authorList>
            <person name="Itakura S."/>
            <person name="Yosikawa Y."/>
            <person name="Umezawa K."/>
        </authorList>
    </citation>
    <scope>NUCLEOTIDE SEQUENCE [LARGE SCALE GENOMIC DNA]</scope>
</reference>
<dbReference type="PROSITE" id="PS51257">
    <property type="entry name" value="PROKAR_LIPOPROTEIN"/>
    <property type="match status" value="1"/>
</dbReference>
<sequence>MILKRRTRNRILDSLHKGVVLTCVGVTLCGCVVLGFRAYRYFTVTRPQHKLKEIEENKHLLREGAEFIDSTLPDSTPELKL</sequence>
<dbReference type="GO" id="GO:0016020">
    <property type="term" value="C:membrane"/>
    <property type="evidence" value="ECO:0007669"/>
    <property type="project" value="UniProtKB-SubCell"/>
</dbReference>